<sequence>MFPRMSTNDRTLFKTICADFEDIHPSDLHGISRLLGAQYLCESNGPHRQQYVKGIVWGASLRLFVSLHVQLTESILTLTGTRRPIHVHFLYLAASPQTYITDDALRTMGIEDMVVVGVNHGQSSTGSLRLPLKINGYPLLVARSPSDAHFSHLNILGQDFVQVTGADVFFGGDIPRFEISFF</sequence>
<dbReference type="AlphaFoldDB" id="A0A1Y2GNW8"/>
<dbReference type="STRING" id="64571.A0A1Y2GNW8"/>
<gene>
    <name evidence="1" type="ORF">BCR41DRAFT_63256</name>
</gene>
<dbReference type="GeneID" id="33572794"/>
<dbReference type="InParanoid" id="A0A1Y2GNW8"/>
<dbReference type="Proteomes" id="UP000193648">
    <property type="component" value="Unassembled WGS sequence"/>
</dbReference>
<dbReference type="EMBL" id="MCFF01000019">
    <property type="protein sequence ID" value="ORZ15451.1"/>
    <property type="molecule type" value="Genomic_DNA"/>
</dbReference>
<comment type="caution">
    <text evidence="1">The sequence shown here is derived from an EMBL/GenBank/DDBJ whole genome shotgun (WGS) entry which is preliminary data.</text>
</comment>
<evidence type="ECO:0000313" key="2">
    <source>
        <dbReference type="Proteomes" id="UP000193648"/>
    </source>
</evidence>
<organism evidence="1 2">
    <name type="scientific">Lobosporangium transversale</name>
    <dbReference type="NCBI Taxonomy" id="64571"/>
    <lineage>
        <taxon>Eukaryota</taxon>
        <taxon>Fungi</taxon>
        <taxon>Fungi incertae sedis</taxon>
        <taxon>Mucoromycota</taxon>
        <taxon>Mortierellomycotina</taxon>
        <taxon>Mortierellomycetes</taxon>
        <taxon>Mortierellales</taxon>
        <taxon>Mortierellaceae</taxon>
        <taxon>Lobosporangium</taxon>
    </lineage>
</organism>
<dbReference type="OrthoDB" id="422081at2759"/>
<accession>A0A1Y2GNW8</accession>
<proteinExistence type="predicted"/>
<evidence type="ECO:0000313" key="1">
    <source>
        <dbReference type="EMBL" id="ORZ15451.1"/>
    </source>
</evidence>
<protein>
    <submittedName>
        <fullName evidence="1">Uncharacterized protein</fullName>
    </submittedName>
</protein>
<dbReference type="RefSeq" id="XP_021881199.1">
    <property type="nucleotide sequence ID" value="XM_022030953.1"/>
</dbReference>
<keyword evidence="2" id="KW-1185">Reference proteome</keyword>
<name>A0A1Y2GNW8_9FUNG</name>
<reference evidence="1 2" key="1">
    <citation type="submission" date="2016-07" db="EMBL/GenBank/DDBJ databases">
        <title>Pervasive Adenine N6-methylation of Active Genes in Fungi.</title>
        <authorList>
            <consortium name="DOE Joint Genome Institute"/>
            <person name="Mondo S.J."/>
            <person name="Dannebaum R.O."/>
            <person name="Kuo R.C."/>
            <person name="Labutti K."/>
            <person name="Haridas S."/>
            <person name="Kuo A."/>
            <person name="Salamov A."/>
            <person name="Ahrendt S.R."/>
            <person name="Lipzen A."/>
            <person name="Sullivan W."/>
            <person name="Andreopoulos W.B."/>
            <person name="Clum A."/>
            <person name="Lindquist E."/>
            <person name="Daum C."/>
            <person name="Ramamoorthy G.K."/>
            <person name="Gryganskyi A."/>
            <person name="Culley D."/>
            <person name="Magnuson J.K."/>
            <person name="James T.Y."/>
            <person name="O'Malley M.A."/>
            <person name="Stajich J.E."/>
            <person name="Spatafora J.W."/>
            <person name="Visel A."/>
            <person name="Grigoriev I.V."/>
        </authorList>
    </citation>
    <scope>NUCLEOTIDE SEQUENCE [LARGE SCALE GENOMIC DNA]</scope>
    <source>
        <strain evidence="1 2">NRRL 3116</strain>
    </source>
</reference>